<accession>A0ABY5GW70</accession>
<evidence type="ECO:0000313" key="2">
    <source>
        <dbReference type="Proteomes" id="UP001059950"/>
    </source>
</evidence>
<dbReference type="Proteomes" id="UP001059950">
    <property type="component" value="Chromosome"/>
</dbReference>
<sequence length="67" mass="7818">MKTNSVEHQIGQLVRDDHSAEQIMNIIDLPADQVMSLYRDYIEQRKQQQLRASNQHSQATYAMSLRS</sequence>
<proteinExistence type="predicted"/>
<name>A0ABY5GW70_9GAMM</name>
<protein>
    <submittedName>
        <fullName evidence="1">Uncharacterized protein</fullName>
    </submittedName>
</protein>
<dbReference type="EMBL" id="CP073344">
    <property type="protein sequence ID" value="UTW03111.1"/>
    <property type="molecule type" value="Genomic_DNA"/>
</dbReference>
<evidence type="ECO:0000313" key="1">
    <source>
        <dbReference type="EMBL" id="UTW03111.1"/>
    </source>
</evidence>
<organism evidence="1 2">
    <name type="scientific">Amphritea atlantica</name>
    <dbReference type="NCBI Taxonomy" id="355243"/>
    <lineage>
        <taxon>Bacteria</taxon>
        <taxon>Pseudomonadati</taxon>
        <taxon>Pseudomonadota</taxon>
        <taxon>Gammaproteobacteria</taxon>
        <taxon>Oceanospirillales</taxon>
        <taxon>Oceanospirillaceae</taxon>
        <taxon>Amphritea</taxon>
    </lineage>
</organism>
<reference evidence="1" key="1">
    <citation type="submission" date="2021-04" db="EMBL/GenBank/DDBJ databases">
        <title>Oceanospirillales bacteria with DddD are important DMSP degraders in coastal seawater.</title>
        <authorList>
            <person name="Liu J."/>
        </authorList>
    </citation>
    <scope>NUCLEOTIDE SEQUENCE</scope>
    <source>
        <strain evidence="1">GY6</strain>
    </source>
</reference>
<keyword evidence="2" id="KW-1185">Reference proteome</keyword>
<gene>
    <name evidence="1" type="ORF">KDX31_17565</name>
</gene>